<dbReference type="AlphaFoldDB" id="A0A919LAK2"/>
<dbReference type="SUPFAM" id="SSF51905">
    <property type="entry name" value="FAD/NAD(P)-binding domain"/>
    <property type="match status" value="1"/>
</dbReference>
<dbReference type="InterPro" id="IPR036188">
    <property type="entry name" value="FAD/NAD-bd_sf"/>
</dbReference>
<dbReference type="Proteomes" id="UP000600026">
    <property type="component" value="Unassembled WGS sequence"/>
</dbReference>
<accession>A0A919LAK2</accession>
<evidence type="ECO:0000256" key="1">
    <source>
        <dbReference type="ARBA" id="ARBA00001974"/>
    </source>
</evidence>
<evidence type="ECO:0000256" key="2">
    <source>
        <dbReference type="ARBA" id="ARBA00022630"/>
    </source>
</evidence>
<evidence type="ECO:0000256" key="3">
    <source>
        <dbReference type="ARBA" id="ARBA00022827"/>
    </source>
</evidence>
<gene>
    <name evidence="6" type="ORF">Sxan_37070</name>
</gene>
<dbReference type="PANTHER" id="PTHR46496:SF1">
    <property type="entry name" value="ZEAXANTHIN EPOXIDASE, CHLOROPLASTIC"/>
    <property type="match status" value="1"/>
</dbReference>
<evidence type="ECO:0000313" key="7">
    <source>
        <dbReference type="Proteomes" id="UP000600026"/>
    </source>
</evidence>
<proteinExistence type="predicted"/>
<comment type="cofactor">
    <cofactor evidence="1">
        <name>FAD</name>
        <dbReference type="ChEBI" id="CHEBI:57692"/>
    </cofactor>
</comment>
<evidence type="ECO:0000313" key="6">
    <source>
        <dbReference type="EMBL" id="GHI86343.1"/>
    </source>
</evidence>
<sequence length="529" mass="56129">MRYRGAVSDSCAGFGPPSSAQALGGLIVVPFGGPTARGAFHMTHVLVIGGGIGGLATALLAARQGHTAELFERDPRAPGTALDRDFFGWRRPSVPQATQPHVLLGAARAVLRSELPDVHEEMLRLGACERHELDWFDVRPPARPGDEDLVMIQARRIVLESALASAVRAEPGVVARYGQPVTGLTTAPAPAPGTGAGAGAEVRVTGVTTEAGRHEGDLVVDAGGRRGGVERWLAAAGCRPPVVERHRTGLAYFCRWYRLPDGMAEGPRRPWAVTGGTFAACAVFPADNRVFAVTLIVHTGDSTRTALRDPSVFEAAARCFPPGAAWLELGAEPLSGVVATAGLDNRWSALVDERGPVVSGLVPVGDAITHTNPTLGQGTSLALWAARRVARTAHRDPGSELFAADHHAWAVRTLKPWFDFQVVVDAAVGERFATGAARTGASREQAALFDCALEDPEVMRARARVRHLADTPDRAYADPEVRARVARWLAARPQYAPNAAGPDRVVWEKLTCPEGQDPQGSGDREGQAS</sequence>
<protein>
    <recommendedName>
        <fullName evidence="8">FAD-dependent oxidoreductase</fullName>
    </recommendedName>
</protein>
<name>A0A919LAK2_9ACTN</name>
<evidence type="ECO:0008006" key="8">
    <source>
        <dbReference type="Google" id="ProtNLM"/>
    </source>
</evidence>
<dbReference type="Pfam" id="PF13450">
    <property type="entry name" value="NAD_binding_8"/>
    <property type="match status" value="1"/>
</dbReference>
<reference evidence="6" key="1">
    <citation type="submission" date="2020-09" db="EMBL/GenBank/DDBJ databases">
        <title>Whole genome shotgun sequence of Streptomyces xanthophaeus NBRC 12829.</title>
        <authorList>
            <person name="Komaki H."/>
            <person name="Tamura T."/>
        </authorList>
    </citation>
    <scope>NUCLEOTIDE SEQUENCE</scope>
    <source>
        <strain evidence="6">NBRC 12829</strain>
    </source>
</reference>
<dbReference type="EMBL" id="BNEE01000006">
    <property type="protein sequence ID" value="GHI86343.1"/>
    <property type="molecule type" value="Genomic_DNA"/>
</dbReference>
<comment type="caution">
    <text evidence="6">The sequence shown here is derived from an EMBL/GenBank/DDBJ whole genome shotgun (WGS) entry which is preliminary data.</text>
</comment>
<evidence type="ECO:0000256" key="5">
    <source>
        <dbReference type="SAM" id="MobiDB-lite"/>
    </source>
</evidence>
<feature type="region of interest" description="Disordered" evidence="5">
    <location>
        <begin position="510"/>
        <end position="529"/>
    </location>
</feature>
<keyword evidence="4" id="KW-0560">Oxidoreductase</keyword>
<dbReference type="Gene3D" id="3.50.50.60">
    <property type="entry name" value="FAD/NAD(P)-binding domain"/>
    <property type="match status" value="1"/>
</dbReference>
<keyword evidence="2" id="KW-0285">Flavoprotein</keyword>
<keyword evidence="7" id="KW-1185">Reference proteome</keyword>
<evidence type="ECO:0000256" key="4">
    <source>
        <dbReference type="ARBA" id="ARBA00023002"/>
    </source>
</evidence>
<dbReference type="PANTHER" id="PTHR46496">
    <property type="match status" value="1"/>
</dbReference>
<dbReference type="GO" id="GO:0016491">
    <property type="term" value="F:oxidoreductase activity"/>
    <property type="evidence" value="ECO:0007669"/>
    <property type="project" value="UniProtKB-KW"/>
</dbReference>
<keyword evidence="3" id="KW-0274">FAD</keyword>
<organism evidence="6 7">
    <name type="scientific">Streptomyces xanthophaeus</name>
    <dbReference type="NCBI Taxonomy" id="67385"/>
    <lineage>
        <taxon>Bacteria</taxon>
        <taxon>Bacillati</taxon>
        <taxon>Actinomycetota</taxon>
        <taxon>Actinomycetes</taxon>
        <taxon>Kitasatosporales</taxon>
        <taxon>Streptomycetaceae</taxon>
        <taxon>Streptomyces</taxon>
    </lineage>
</organism>